<keyword evidence="3 6" id="KW-0472">Membrane</keyword>
<gene>
    <name evidence="9" type="ORF">UPYG_G00214590</name>
</gene>
<keyword evidence="6" id="KW-1133">Transmembrane helix</keyword>
<dbReference type="InterPro" id="IPR036179">
    <property type="entry name" value="Ig-like_dom_sf"/>
</dbReference>
<evidence type="ECO:0000256" key="7">
    <source>
        <dbReference type="SAM" id="SignalP"/>
    </source>
</evidence>
<name>A0ABD0WQQ8_UMBPY</name>
<dbReference type="Proteomes" id="UP001557470">
    <property type="component" value="Unassembled WGS sequence"/>
</dbReference>
<dbReference type="InterPro" id="IPR007110">
    <property type="entry name" value="Ig-like_dom"/>
</dbReference>
<evidence type="ECO:0000313" key="9">
    <source>
        <dbReference type="EMBL" id="KAL0974040.1"/>
    </source>
</evidence>
<dbReference type="InterPro" id="IPR013783">
    <property type="entry name" value="Ig-like_fold"/>
</dbReference>
<keyword evidence="6" id="KW-0812">Transmembrane</keyword>
<keyword evidence="2 7" id="KW-0732">Signal</keyword>
<evidence type="ECO:0000256" key="3">
    <source>
        <dbReference type="ARBA" id="ARBA00023136"/>
    </source>
</evidence>
<keyword evidence="10" id="KW-1185">Reference proteome</keyword>
<feature type="compositionally biased region" description="Polar residues" evidence="5">
    <location>
        <begin position="283"/>
        <end position="300"/>
    </location>
</feature>
<evidence type="ECO:0000313" key="10">
    <source>
        <dbReference type="Proteomes" id="UP001557470"/>
    </source>
</evidence>
<evidence type="ECO:0000256" key="5">
    <source>
        <dbReference type="SAM" id="MobiDB-lite"/>
    </source>
</evidence>
<dbReference type="Gene3D" id="2.60.40.10">
    <property type="entry name" value="Immunoglobulins"/>
    <property type="match status" value="2"/>
</dbReference>
<feature type="signal peptide" evidence="7">
    <location>
        <begin position="1"/>
        <end position="17"/>
    </location>
</feature>
<feature type="compositionally biased region" description="Polar residues" evidence="5">
    <location>
        <begin position="261"/>
        <end position="276"/>
    </location>
</feature>
<protein>
    <recommendedName>
        <fullName evidence="8">Ig-like domain-containing protein</fullName>
    </recommendedName>
</protein>
<feature type="region of interest" description="Disordered" evidence="5">
    <location>
        <begin position="259"/>
        <end position="300"/>
    </location>
</feature>
<evidence type="ECO:0000259" key="8">
    <source>
        <dbReference type="PROSITE" id="PS50835"/>
    </source>
</evidence>
<dbReference type="PANTHER" id="PTHR12080">
    <property type="entry name" value="SIGNALING LYMPHOCYTIC ACTIVATION MOLECULE"/>
    <property type="match status" value="1"/>
</dbReference>
<evidence type="ECO:0000256" key="2">
    <source>
        <dbReference type="ARBA" id="ARBA00022729"/>
    </source>
</evidence>
<dbReference type="AlphaFoldDB" id="A0ABD0WQQ8"/>
<feature type="transmembrane region" description="Helical" evidence="6">
    <location>
        <begin position="317"/>
        <end position="340"/>
    </location>
</feature>
<dbReference type="PROSITE" id="PS50835">
    <property type="entry name" value="IG_LIKE"/>
    <property type="match status" value="1"/>
</dbReference>
<comment type="subcellular location">
    <subcellularLocation>
        <location evidence="1">Membrane</location>
    </subcellularLocation>
</comment>
<dbReference type="GO" id="GO:0016020">
    <property type="term" value="C:membrane"/>
    <property type="evidence" value="ECO:0007669"/>
    <property type="project" value="UniProtKB-SubCell"/>
</dbReference>
<evidence type="ECO:0000256" key="1">
    <source>
        <dbReference type="ARBA" id="ARBA00004370"/>
    </source>
</evidence>
<dbReference type="EMBL" id="JAGEUA010000006">
    <property type="protein sequence ID" value="KAL0974040.1"/>
    <property type="molecule type" value="Genomic_DNA"/>
</dbReference>
<accession>A0ABD0WQQ8</accession>
<feature type="domain" description="Ig-like" evidence="8">
    <location>
        <begin position="146"/>
        <end position="225"/>
    </location>
</feature>
<evidence type="ECO:0000256" key="6">
    <source>
        <dbReference type="SAM" id="Phobius"/>
    </source>
</evidence>
<comment type="caution">
    <text evidence="9">The sequence shown here is derived from an EMBL/GenBank/DDBJ whole genome shotgun (WGS) entry which is preliminary data.</text>
</comment>
<dbReference type="InterPro" id="IPR015631">
    <property type="entry name" value="CD2/SLAM_rcpt"/>
</dbReference>
<dbReference type="SUPFAM" id="SSF48726">
    <property type="entry name" value="Immunoglobulin"/>
    <property type="match status" value="2"/>
</dbReference>
<keyword evidence="4" id="KW-0325">Glycoprotein</keyword>
<reference evidence="9 10" key="1">
    <citation type="submission" date="2024-06" db="EMBL/GenBank/DDBJ databases">
        <authorList>
            <person name="Pan Q."/>
            <person name="Wen M."/>
            <person name="Jouanno E."/>
            <person name="Zahm M."/>
            <person name="Klopp C."/>
            <person name="Cabau C."/>
            <person name="Louis A."/>
            <person name="Berthelot C."/>
            <person name="Parey E."/>
            <person name="Roest Crollius H."/>
            <person name="Montfort J."/>
            <person name="Robinson-Rechavi M."/>
            <person name="Bouchez O."/>
            <person name="Lampietro C."/>
            <person name="Lopez Roques C."/>
            <person name="Donnadieu C."/>
            <person name="Postlethwait J."/>
            <person name="Bobe J."/>
            <person name="Verreycken H."/>
            <person name="Guiguen Y."/>
        </authorList>
    </citation>
    <scope>NUCLEOTIDE SEQUENCE [LARGE SCALE GENOMIC DNA]</scope>
    <source>
        <strain evidence="9">Up_M1</strain>
        <tissue evidence="9">Testis</tissue>
    </source>
</reference>
<sequence length="432" mass="47692">MEAVLGLLLILAGVSEGLQNNYGLSEGPQERGLKTSGLENFCYFNQNETDCYGPLGGNVYLHLSCDAKDYDEYTLTKDNEKNIVKMKHNKSIIDESLRNQTKFFVNNVTLVIQYTEMNDSGVYKLQMFEKGASQCIRDLRLTIEAPVSSPQLTSECLNGTVRVSCSSQGDKVWFNWTLDGHTVPDTDGTVGNETNIITLRKGLSGSLRCEVRNHVSNEHNSTEIKPCPGIRLANCTSNGTKIYEWVDATDNTLCVDPTSVPPTTLTDPSSGSTNSGKDPEHGTLTTLSTSRPNNYTQGMTNSTEVNQTLFVWTQNKLLLAAGSLAGMLLVLVLVSACYCVQKKKPSKMPDLSLSAKNEDSQDVEYADIRINQKMRQRAREAPVEVEYGQVKVSRHSQPMEVEYGQITILPGSRTKADQPQNECVYASVQKAK</sequence>
<feature type="chain" id="PRO_5044765446" description="Ig-like domain-containing protein" evidence="7">
    <location>
        <begin position="18"/>
        <end position="432"/>
    </location>
</feature>
<evidence type="ECO:0000256" key="4">
    <source>
        <dbReference type="ARBA" id="ARBA00023180"/>
    </source>
</evidence>
<proteinExistence type="predicted"/>
<organism evidence="9 10">
    <name type="scientific">Umbra pygmaea</name>
    <name type="common">Eastern mudminnow</name>
    <dbReference type="NCBI Taxonomy" id="75934"/>
    <lineage>
        <taxon>Eukaryota</taxon>
        <taxon>Metazoa</taxon>
        <taxon>Chordata</taxon>
        <taxon>Craniata</taxon>
        <taxon>Vertebrata</taxon>
        <taxon>Euteleostomi</taxon>
        <taxon>Actinopterygii</taxon>
        <taxon>Neopterygii</taxon>
        <taxon>Teleostei</taxon>
        <taxon>Protacanthopterygii</taxon>
        <taxon>Esociformes</taxon>
        <taxon>Umbridae</taxon>
        <taxon>Umbra</taxon>
    </lineage>
</organism>